<dbReference type="OrthoDB" id="4190258at2"/>
<dbReference type="Pfam" id="PF00239">
    <property type="entry name" value="Resolvase"/>
    <property type="match status" value="1"/>
</dbReference>
<evidence type="ECO:0000313" key="3">
    <source>
        <dbReference type="EMBL" id="SDN05781.1"/>
    </source>
</evidence>
<proteinExistence type="predicted"/>
<accession>A0A1G9YB67</accession>
<keyword evidence="4" id="KW-1185">Reference proteome</keyword>
<dbReference type="SMART" id="SM00857">
    <property type="entry name" value="Resolvase"/>
    <property type="match status" value="1"/>
</dbReference>
<dbReference type="SUPFAM" id="SSF53041">
    <property type="entry name" value="Resolvase-like"/>
    <property type="match status" value="1"/>
</dbReference>
<feature type="compositionally biased region" description="Polar residues" evidence="1">
    <location>
        <begin position="115"/>
        <end position="130"/>
    </location>
</feature>
<organism evidence="3 4">
    <name type="scientific">Actinacidiphila guanduensis</name>
    <dbReference type="NCBI Taxonomy" id="310781"/>
    <lineage>
        <taxon>Bacteria</taxon>
        <taxon>Bacillati</taxon>
        <taxon>Actinomycetota</taxon>
        <taxon>Actinomycetes</taxon>
        <taxon>Kitasatosporales</taxon>
        <taxon>Streptomycetaceae</taxon>
        <taxon>Actinacidiphila</taxon>
    </lineage>
</organism>
<dbReference type="CDD" id="cd00338">
    <property type="entry name" value="Ser_Recombinase"/>
    <property type="match status" value="1"/>
</dbReference>
<gene>
    <name evidence="3" type="ORF">SAMN05216259_102465</name>
</gene>
<dbReference type="AlphaFoldDB" id="A0A1G9YB67"/>
<dbReference type="GO" id="GO:0000150">
    <property type="term" value="F:DNA strand exchange activity"/>
    <property type="evidence" value="ECO:0007669"/>
    <property type="project" value="InterPro"/>
</dbReference>
<dbReference type="GO" id="GO:0003677">
    <property type="term" value="F:DNA binding"/>
    <property type="evidence" value="ECO:0007669"/>
    <property type="project" value="InterPro"/>
</dbReference>
<feature type="region of interest" description="Disordered" evidence="1">
    <location>
        <begin position="114"/>
        <end position="140"/>
    </location>
</feature>
<reference evidence="3 4" key="1">
    <citation type="submission" date="2016-10" db="EMBL/GenBank/DDBJ databases">
        <authorList>
            <person name="de Groot N.N."/>
        </authorList>
    </citation>
    <scope>NUCLEOTIDE SEQUENCE [LARGE SCALE GENOMIC DNA]</scope>
    <source>
        <strain evidence="3 4">CGMCC 4.2022</strain>
    </source>
</reference>
<feature type="compositionally biased region" description="Basic residues" evidence="1">
    <location>
        <begin position="131"/>
        <end position="140"/>
    </location>
</feature>
<protein>
    <submittedName>
        <fullName evidence="3">Resolvase, N terminal domain</fullName>
    </submittedName>
</protein>
<dbReference type="Proteomes" id="UP000199341">
    <property type="component" value="Unassembled WGS sequence"/>
</dbReference>
<dbReference type="EMBL" id="FNIE01000002">
    <property type="protein sequence ID" value="SDN05781.1"/>
    <property type="molecule type" value="Genomic_DNA"/>
</dbReference>
<evidence type="ECO:0000256" key="1">
    <source>
        <dbReference type="SAM" id="MobiDB-lite"/>
    </source>
</evidence>
<dbReference type="Gene3D" id="3.40.50.1390">
    <property type="entry name" value="Resolvase, N-terminal catalytic domain"/>
    <property type="match status" value="1"/>
</dbReference>
<evidence type="ECO:0000313" key="4">
    <source>
        <dbReference type="Proteomes" id="UP000199341"/>
    </source>
</evidence>
<sequence length="140" mass="15879">MTNTSARRGRGEAPRTVAVHIYDRHTTPDRDALRHRLEACSAFARRQGWEIVGWYVDSGTDAFTYDRRPALDRLLHSMSQGTDDRRLLIYDWSRLSNDLAVQAEYLRRVRGSGGTTNTVISGDNNSSTQRGRLRSLARVA</sequence>
<dbReference type="InterPro" id="IPR006119">
    <property type="entry name" value="Resolv_N"/>
</dbReference>
<dbReference type="InterPro" id="IPR036162">
    <property type="entry name" value="Resolvase-like_N_sf"/>
</dbReference>
<evidence type="ECO:0000259" key="2">
    <source>
        <dbReference type="SMART" id="SM00857"/>
    </source>
</evidence>
<name>A0A1G9YB67_9ACTN</name>
<feature type="domain" description="Resolvase/invertase-type recombinase catalytic" evidence="2">
    <location>
        <begin position="19"/>
        <end position="133"/>
    </location>
</feature>
<dbReference type="STRING" id="310781.SAMN05216259_102465"/>